<dbReference type="Pfam" id="PF08245">
    <property type="entry name" value="Mur_ligase_M"/>
    <property type="match status" value="1"/>
</dbReference>
<dbReference type="GO" id="GO:0008764">
    <property type="term" value="F:UDP-N-acetylmuramoylalanine-D-glutamate ligase activity"/>
    <property type="evidence" value="ECO:0007669"/>
    <property type="project" value="UniProtKB-EC"/>
</dbReference>
<dbReference type="InterPro" id="IPR036615">
    <property type="entry name" value="Mur_ligase_C_dom_sf"/>
</dbReference>
<evidence type="ECO:0000256" key="4">
    <source>
        <dbReference type="ARBA" id="ARBA00022598"/>
    </source>
</evidence>
<name>A0A484H4W8_9ZZZZ</name>
<dbReference type="NCBIfam" id="TIGR01087">
    <property type="entry name" value="murD"/>
    <property type="match status" value="1"/>
</dbReference>
<comment type="pathway">
    <text evidence="2">Cell wall biogenesis; peptidoglycan biosynthesis.</text>
</comment>
<feature type="domain" description="Mur ligase central" evidence="8">
    <location>
        <begin position="115"/>
        <end position="294"/>
    </location>
</feature>
<dbReference type="SUPFAM" id="SSF53244">
    <property type="entry name" value="MurD-like peptide ligases, peptide-binding domain"/>
    <property type="match status" value="1"/>
</dbReference>
<keyword evidence="4 9" id="KW-0436">Ligase</keyword>
<evidence type="ECO:0000256" key="1">
    <source>
        <dbReference type="ARBA" id="ARBA00004496"/>
    </source>
</evidence>
<evidence type="ECO:0000313" key="9">
    <source>
        <dbReference type="EMBL" id="VBB68879.1"/>
    </source>
</evidence>
<dbReference type="GO" id="GO:0009252">
    <property type="term" value="P:peptidoglycan biosynthetic process"/>
    <property type="evidence" value="ECO:0007669"/>
    <property type="project" value="UniProtKB-UniPathway"/>
</dbReference>
<dbReference type="GO" id="GO:0005524">
    <property type="term" value="F:ATP binding"/>
    <property type="evidence" value="ECO:0007669"/>
    <property type="project" value="UniProtKB-KW"/>
</dbReference>
<dbReference type="UniPathway" id="UPA00219"/>
<evidence type="ECO:0000259" key="8">
    <source>
        <dbReference type="Pfam" id="PF08245"/>
    </source>
</evidence>
<keyword evidence="6" id="KW-0067">ATP-binding</keyword>
<dbReference type="Gene3D" id="3.40.1190.10">
    <property type="entry name" value="Mur-like, catalytic domain"/>
    <property type="match status" value="1"/>
</dbReference>
<dbReference type="EMBL" id="LR026963">
    <property type="protein sequence ID" value="VBB68879.1"/>
    <property type="molecule type" value="Genomic_DNA"/>
</dbReference>
<dbReference type="Pfam" id="PF00670">
    <property type="entry name" value="AdoHcyase_NAD"/>
    <property type="match status" value="1"/>
</dbReference>
<comment type="subcellular location">
    <subcellularLocation>
        <location evidence="1">Cytoplasm</location>
    </subcellularLocation>
</comment>
<dbReference type="PANTHER" id="PTHR43692:SF1">
    <property type="entry name" value="UDP-N-ACETYLMURAMOYLALANINE--D-GLUTAMATE LIGASE"/>
    <property type="match status" value="1"/>
</dbReference>
<proteinExistence type="inferred from homology"/>
<gene>
    <name evidence="9" type="ORF">RIEGSTA812A_PEG_352</name>
</gene>
<evidence type="ECO:0000256" key="3">
    <source>
        <dbReference type="ARBA" id="ARBA00022490"/>
    </source>
</evidence>
<dbReference type="AlphaFoldDB" id="A0A484H4W8"/>
<dbReference type="GO" id="GO:0008360">
    <property type="term" value="P:regulation of cell shape"/>
    <property type="evidence" value="ECO:0007669"/>
    <property type="project" value="InterPro"/>
</dbReference>
<dbReference type="InterPro" id="IPR005762">
    <property type="entry name" value="MurD"/>
</dbReference>
<dbReference type="InterPro" id="IPR036565">
    <property type="entry name" value="Mur-like_cat_sf"/>
</dbReference>
<dbReference type="SUPFAM" id="SSF51735">
    <property type="entry name" value="NAD(P)-binding Rossmann-fold domains"/>
    <property type="match status" value="1"/>
</dbReference>
<evidence type="ECO:0000256" key="2">
    <source>
        <dbReference type="ARBA" id="ARBA00004752"/>
    </source>
</evidence>
<dbReference type="InterPro" id="IPR015878">
    <property type="entry name" value="Ado_hCys_hydrolase_NAD-bd"/>
</dbReference>
<organism evidence="9">
    <name type="scientific">invertebrate metagenome</name>
    <dbReference type="NCBI Taxonomy" id="1711999"/>
    <lineage>
        <taxon>unclassified sequences</taxon>
        <taxon>metagenomes</taxon>
        <taxon>organismal metagenomes</taxon>
    </lineage>
</organism>
<dbReference type="PANTHER" id="PTHR43692">
    <property type="entry name" value="UDP-N-ACETYLMURAMOYLALANINE--D-GLUTAMATE LIGASE"/>
    <property type="match status" value="1"/>
</dbReference>
<dbReference type="Gene3D" id="3.90.190.20">
    <property type="entry name" value="Mur ligase, C-terminal domain"/>
    <property type="match status" value="1"/>
</dbReference>
<accession>A0A484H4W8</accession>
<feature type="domain" description="S-adenosyl-L-homocysteine hydrolase NAD binding" evidence="7">
    <location>
        <begin position="8"/>
        <end position="62"/>
    </location>
</feature>
<dbReference type="Gene3D" id="3.40.50.720">
    <property type="entry name" value="NAD(P)-binding Rossmann-like Domain"/>
    <property type="match status" value="1"/>
</dbReference>
<sequence length="464" mass="49118">MIELSQYTGQTVAVMGFGQSGQATAQVLRSIEATVWIWDDDPVKRAEAMADGFRILDLTDVHWPDIACLVWSPGIPHTFPAPHPVAQRARAAGVVPVCDVELLMQSGLVARCVGITGTNGKSTTTSLITHILTSAGRSVETGGNLGPPVLALPQLGDEGIYVIELSSYQLELIPSLTLDIAVLLNIASDHIIRHGGISGYITAKSSIFAGLKRGGTAVISVDDVNSAALHESLPGRGLRVVPISVEKPKGVHVRDGFLWDHTNGGTTAVANLATAMALPGQHNQQNAAAAFATARVLGIKPSVIAAALQTFPGLAHRQELVAVIDGVRYVNDSKATNADAAEKAMTCYDTLYWIAGGQAKEGGITALAPFFSRVRHAFLIGEASPAFASTLEGHLPYTFCETLTTAVVYANRMATLERIPGAVVLLSPACASWDQFDDFEHRGSVFRRLVAALPGRRGGGHFIH</sequence>
<dbReference type="GO" id="GO:0051301">
    <property type="term" value="P:cell division"/>
    <property type="evidence" value="ECO:0007669"/>
    <property type="project" value="InterPro"/>
</dbReference>
<dbReference type="EC" id="6.3.2.9" evidence="9"/>
<evidence type="ECO:0000256" key="5">
    <source>
        <dbReference type="ARBA" id="ARBA00022741"/>
    </source>
</evidence>
<dbReference type="HAMAP" id="MF_00639">
    <property type="entry name" value="MurD"/>
    <property type="match status" value="1"/>
</dbReference>
<dbReference type="InterPro" id="IPR036291">
    <property type="entry name" value="NAD(P)-bd_dom_sf"/>
</dbReference>
<reference evidence="9" key="1">
    <citation type="submission" date="2018-10" db="EMBL/GenBank/DDBJ databases">
        <authorList>
            <person name="Gruber-Vodicka H."/>
            <person name="Jaeckle O."/>
        </authorList>
    </citation>
    <scope>NUCLEOTIDE SEQUENCE</scope>
</reference>
<evidence type="ECO:0000259" key="7">
    <source>
        <dbReference type="Pfam" id="PF00670"/>
    </source>
</evidence>
<evidence type="ECO:0000256" key="6">
    <source>
        <dbReference type="ARBA" id="ARBA00022840"/>
    </source>
</evidence>
<protein>
    <submittedName>
        <fullName evidence="9">UDP-N-acetylmuramoylalanine--D-glutamate ligase</fullName>
        <ecNumber evidence="9">6.3.2.9</ecNumber>
    </submittedName>
</protein>
<keyword evidence="3" id="KW-0963">Cytoplasm</keyword>
<dbReference type="InterPro" id="IPR013221">
    <property type="entry name" value="Mur_ligase_cen"/>
</dbReference>
<dbReference type="SUPFAM" id="SSF53623">
    <property type="entry name" value="MurD-like peptide ligases, catalytic domain"/>
    <property type="match status" value="1"/>
</dbReference>
<dbReference type="GO" id="GO:0005737">
    <property type="term" value="C:cytoplasm"/>
    <property type="evidence" value="ECO:0007669"/>
    <property type="project" value="UniProtKB-SubCell"/>
</dbReference>
<keyword evidence="5" id="KW-0547">Nucleotide-binding</keyword>